<accession>A0A375I493</accession>
<dbReference type="Proteomes" id="UP000265962">
    <property type="component" value="Unassembled WGS sequence"/>
</dbReference>
<dbReference type="Pfam" id="PF00958">
    <property type="entry name" value="GMP_synt_C"/>
    <property type="match status" value="1"/>
</dbReference>
<dbReference type="AlphaFoldDB" id="A0A375I493"/>
<keyword evidence="2" id="KW-0436">Ligase</keyword>
<dbReference type="Gene3D" id="3.30.300.10">
    <property type="match status" value="1"/>
</dbReference>
<gene>
    <name evidence="2" type="ORF">PROPJV5_1851</name>
</gene>
<dbReference type="GO" id="GO:0005524">
    <property type="term" value="F:ATP binding"/>
    <property type="evidence" value="ECO:0007669"/>
    <property type="project" value="InterPro"/>
</dbReference>
<dbReference type="EC" id="6.3.5.2" evidence="2"/>
<reference evidence="3" key="1">
    <citation type="submission" date="2018-02" db="EMBL/GenBank/DDBJ databases">
        <authorList>
            <person name="Hornung B."/>
        </authorList>
    </citation>
    <scope>NUCLEOTIDE SEQUENCE [LARGE SCALE GENOMIC DNA]</scope>
</reference>
<feature type="non-terminal residue" evidence="2">
    <location>
        <position position="1"/>
    </location>
</feature>
<evidence type="ECO:0000313" key="2">
    <source>
        <dbReference type="EMBL" id="SPF68876.1"/>
    </source>
</evidence>
<proteinExistence type="predicted"/>
<dbReference type="GO" id="GO:0003922">
    <property type="term" value="F:GMP synthase (glutamine-hydrolyzing) activity"/>
    <property type="evidence" value="ECO:0007669"/>
    <property type="project" value="UniProtKB-EC"/>
</dbReference>
<evidence type="ECO:0000313" key="3">
    <source>
        <dbReference type="Proteomes" id="UP000265962"/>
    </source>
</evidence>
<sequence length="37" mass="4214">DWPLMKRITARILAQVSGVCRVAYDLTPKPVGTIEWE</sequence>
<dbReference type="SUPFAM" id="SSF54810">
    <property type="entry name" value="GMP synthetase C-terminal dimerisation domain"/>
    <property type="match status" value="1"/>
</dbReference>
<organism evidence="2 3">
    <name type="scientific">Propionibacterium ruminifibrarum</name>
    <dbReference type="NCBI Taxonomy" id="1962131"/>
    <lineage>
        <taxon>Bacteria</taxon>
        <taxon>Bacillati</taxon>
        <taxon>Actinomycetota</taxon>
        <taxon>Actinomycetes</taxon>
        <taxon>Propionibacteriales</taxon>
        <taxon>Propionibacteriaceae</taxon>
        <taxon>Propionibacterium</taxon>
    </lineage>
</organism>
<evidence type="ECO:0000259" key="1">
    <source>
        <dbReference type="Pfam" id="PF00958"/>
    </source>
</evidence>
<dbReference type="InterPro" id="IPR001674">
    <property type="entry name" value="GMP_synth_C"/>
</dbReference>
<protein>
    <submittedName>
        <fullName evidence="2">GMP synthase (Glutamine-hydrolysing)</fullName>
        <ecNumber evidence="2">6.3.5.2</ecNumber>
    </submittedName>
</protein>
<feature type="domain" description="GMP synthase C-terminal" evidence="1">
    <location>
        <begin position="2"/>
        <end position="36"/>
    </location>
</feature>
<dbReference type="EMBL" id="OMOH01000007">
    <property type="protein sequence ID" value="SPF68876.1"/>
    <property type="molecule type" value="Genomic_DNA"/>
</dbReference>
<keyword evidence="3" id="KW-1185">Reference proteome</keyword>
<name>A0A375I493_9ACTN</name>